<keyword evidence="1" id="KW-0614">Plasmid</keyword>
<proteinExistence type="predicted"/>
<reference evidence="2" key="1">
    <citation type="journal article" date="2019" name="Int. J. Syst. Evol. Microbiol.">
        <title>The Global Catalogue of Microorganisms (GCM) 10K type strain sequencing project: providing services to taxonomists for standard genome sequencing and annotation.</title>
        <authorList>
            <consortium name="The Broad Institute Genomics Platform"/>
            <consortium name="The Broad Institute Genome Sequencing Center for Infectious Disease"/>
            <person name="Wu L."/>
            <person name="Ma J."/>
        </authorList>
    </citation>
    <scope>NUCLEOTIDE SEQUENCE [LARGE SCALE GENOMIC DNA]</scope>
    <source>
        <strain evidence="2">NBRC 108728</strain>
    </source>
</reference>
<keyword evidence="2" id="KW-1185">Reference proteome</keyword>
<dbReference type="Pfam" id="PF13384">
    <property type="entry name" value="HTH_23"/>
    <property type="match status" value="1"/>
</dbReference>
<evidence type="ECO:0008006" key="3">
    <source>
        <dbReference type="Google" id="ProtNLM"/>
    </source>
</evidence>
<evidence type="ECO:0000313" key="1">
    <source>
        <dbReference type="EMBL" id="BDZ52378.1"/>
    </source>
</evidence>
<sequence length="133" mass="14653">MVETLDDATDAHDITEHLREQLARRLADQGQSARMISRHVKASYNTVGIWIERQRAAGPDEIGTGDIPTLLAQIAQVDADAQGQQRARRSLVLQLLEAGVTGKQLAAQLAVSNHTVAKWADKARAERFEMDDL</sequence>
<name>A0ABM8GV75_9MICO</name>
<dbReference type="Proteomes" id="UP001321486">
    <property type="component" value="Plasmid pNBRC108728a"/>
</dbReference>
<accession>A0ABM8GV75</accession>
<organism evidence="1 2">
    <name type="scientific">Frondihabitans sucicola</name>
    <dbReference type="NCBI Taxonomy" id="1268041"/>
    <lineage>
        <taxon>Bacteria</taxon>
        <taxon>Bacillati</taxon>
        <taxon>Actinomycetota</taxon>
        <taxon>Actinomycetes</taxon>
        <taxon>Micrococcales</taxon>
        <taxon>Microbacteriaceae</taxon>
        <taxon>Frondihabitans</taxon>
    </lineage>
</organism>
<dbReference type="RefSeq" id="WP_286347236.1">
    <property type="nucleotide sequence ID" value="NZ_AP027733.1"/>
</dbReference>
<gene>
    <name evidence="1" type="ORF">GCM10025867_46190</name>
</gene>
<evidence type="ECO:0000313" key="2">
    <source>
        <dbReference type="Proteomes" id="UP001321486"/>
    </source>
</evidence>
<dbReference type="EMBL" id="AP027733">
    <property type="protein sequence ID" value="BDZ52378.1"/>
    <property type="molecule type" value="Genomic_DNA"/>
</dbReference>
<geneLocation type="plasmid" evidence="1 2">
    <name>pNBRC108728a</name>
</geneLocation>
<protein>
    <recommendedName>
        <fullName evidence="3">Helix-turn-helix domain-containing protein</fullName>
    </recommendedName>
</protein>